<feature type="transmembrane region" description="Helical" evidence="7">
    <location>
        <begin position="407"/>
        <end position="428"/>
    </location>
</feature>
<feature type="transmembrane region" description="Helical" evidence="7">
    <location>
        <begin position="135"/>
        <end position="157"/>
    </location>
</feature>
<dbReference type="InterPro" id="IPR011701">
    <property type="entry name" value="MFS"/>
</dbReference>
<keyword evidence="2 7" id="KW-0812">Transmembrane</keyword>
<organism evidence="9 10">
    <name type="scientific">Achaetomium macrosporum</name>
    <dbReference type="NCBI Taxonomy" id="79813"/>
    <lineage>
        <taxon>Eukaryota</taxon>
        <taxon>Fungi</taxon>
        <taxon>Dikarya</taxon>
        <taxon>Ascomycota</taxon>
        <taxon>Pezizomycotina</taxon>
        <taxon>Sordariomycetes</taxon>
        <taxon>Sordariomycetidae</taxon>
        <taxon>Sordariales</taxon>
        <taxon>Chaetomiaceae</taxon>
        <taxon>Achaetomium</taxon>
    </lineage>
</organism>
<protein>
    <submittedName>
        <fullName evidence="9">Transporter mfs2</fullName>
    </submittedName>
</protein>
<dbReference type="Proteomes" id="UP001303760">
    <property type="component" value="Unassembled WGS sequence"/>
</dbReference>
<feature type="compositionally biased region" description="Low complexity" evidence="6">
    <location>
        <begin position="48"/>
        <end position="60"/>
    </location>
</feature>
<keyword evidence="5" id="KW-0175">Coiled coil</keyword>
<feature type="region of interest" description="Disordered" evidence="6">
    <location>
        <begin position="1"/>
        <end position="64"/>
    </location>
</feature>
<evidence type="ECO:0000256" key="4">
    <source>
        <dbReference type="ARBA" id="ARBA00023136"/>
    </source>
</evidence>
<keyword evidence="3 7" id="KW-1133">Transmembrane helix</keyword>
<dbReference type="AlphaFoldDB" id="A0AAN7CKU0"/>
<dbReference type="InterPro" id="IPR020846">
    <property type="entry name" value="MFS_dom"/>
</dbReference>
<feature type="transmembrane region" description="Helical" evidence="7">
    <location>
        <begin position="299"/>
        <end position="324"/>
    </location>
</feature>
<dbReference type="GO" id="GO:0022857">
    <property type="term" value="F:transmembrane transporter activity"/>
    <property type="evidence" value="ECO:0007669"/>
    <property type="project" value="InterPro"/>
</dbReference>
<comment type="subcellular location">
    <subcellularLocation>
        <location evidence="1">Membrane</location>
        <topology evidence="1">Multi-pass membrane protein</topology>
    </subcellularLocation>
</comment>
<feature type="transmembrane region" description="Helical" evidence="7">
    <location>
        <begin position="477"/>
        <end position="498"/>
    </location>
</feature>
<dbReference type="Pfam" id="PF07690">
    <property type="entry name" value="MFS_1"/>
    <property type="match status" value="1"/>
</dbReference>
<feature type="domain" description="Major facilitator superfamily (MFS) profile" evidence="8">
    <location>
        <begin position="141"/>
        <end position="571"/>
    </location>
</feature>
<keyword evidence="4 7" id="KW-0472">Membrane</keyword>
<feature type="transmembrane region" description="Helical" evidence="7">
    <location>
        <begin position="233"/>
        <end position="250"/>
    </location>
</feature>
<dbReference type="CDD" id="cd17323">
    <property type="entry name" value="MFS_Tpo1_MDR_like"/>
    <property type="match status" value="1"/>
</dbReference>
<feature type="transmembrane region" description="Helical" evidence="7">
    <location>
        <begin position="449"/>
        <end position="471"/>
    </location>
</feature>
<evidence type="ECO:0000256" key="3">
    <source>
        <dbReference type="ARBA" id="ARBA00022989"/>
    </source>
</evidence>
<proteinExistence type="predicted"/>
<keyword evidence="10" id="KW-1185">Reference proteome</keyword>
<dbReference type="PANTHER" id="PTHR23502">
    <property type="entry name" value="MAJOR FACILITATOR SUPERFAMILY"/>
    <property type="match status" value="1"/>
</dbReference>
<dbReference type="Gene3D" id="1.20.1250.20">
    <property type="entry name" value="MFS general substrate transporter like domains"/>
    <property type="match status" value="1"/>
</dbReference>
<dbReference type="EMBL" id="MU860003">
    <property type="protein sequence ID" value="KAK4242887.1"/>
    <property type="molecule type" value="Genomic_DNA"/>
</dbReference>
<name>A0AAN7CKU0_9PEZI</name>
<feature type="transmembrane region" description="Helical" evidence="7">
    <location>
        <begin position="177"/>
        <end position="196"/>
    </location>
</feature>
<evidence type="ECO:0000256" key="1">
    <source>
        <dbReference type="ARBA" id="ARBA00004141"/>
    </source>
</evidence>
<evidence type="ECO:0000256" key="2">
    <source>
        <dbReference type="ARBA" id="ARBA00022692"/>
    </source>
</evidence>
<feature type="transmembrane region" description="Helical" evidence="7">
    <location>
        <begin position="510"/>
        <end position="533"/>
    </location>
</feature>
<reference evidence="9" key="1">
    <citation type="journal article" date="2023" name="Mol. Phylogenet. Evol.">
        <title>Genome-scale phylogeny and comparative genomics of the fungal order Sordariales.</title>
        <authorList>
            <person name="Hensen N."/>
            <person name="Bonometti L."/>
            <person name="Westerberg I."/>
            <person name="Brannstrom I.O."/>
            <person name="Guillou S."/>
            <person name="Cros-Aarteil S."/>
            <person name="Calhoun S."/>
            <person name="Haridas S."/>
            <person name="Kuo A."/>
            <person name="Mondo S."/>
            <person name="Pangilinan J."/>
            <person name="Riley R."/>
            <person name="LaButti K."/>
            <person name="Andreopoulos B."/>
            <person name="Lipzen A."/>
            <person name="Chen C."/>
            <person name="Yan M."/>
            <person name="Daum C."/>
            <person name="Ng V."/>
            <person name="Clum A."/>
            <person name="Steindorff A."/>
            <person name="Ohm R.A."/>
            <person name="Martin F."/>
            <person name="Silar P."/>
            <person name="Natvig D.O."/>
            <person name="Lalanne C."/>
            <person name="Gautier V."/>
            <person name="Ament-Velasquez S.L."/>
            <person name="Kruys A."/>
            <person name="Hutchinson M.I."/>
            <person name="Powell A.J."/>
            <person name="Barry K."/>
            <person name="Miller A.N."/>
            <person name="Grigoriev I.V."/>
            <person name="Debuchy R."/>
            <person name="Gladieux P."/>
            <person name="Hiltunen Thoren M."/>
            <person name="Johannesson H."/>
        </authorList>
    </citation>
    <scope>NUCLEOTIDE SEQUENCE</scope>
    <source>
        <strain evidence="9">CBS 532.94</strain>
    </source>
</reference>
<dbReference type="FunFam" id="1.20.1250.20:FF:000011">
    <property type="entry name" value="MFS multidrug transporter, putative"/>
    <property type="match status" value="1"/>
</dbReference>
<reference evidence="9" key="2">
    <citation type="submission" date="2023-05" db="EMBL/GenBank/DDBJ databases">
        <authorList>
            <consortium name="Lawrence Berkeley National Laboratory"/>
            <person name="Steindorff A."/>
            <person name="Hensen N."/>
            <person name="Bonometti L."/>
            <person name="Westerberg I."/>
            <person name="Brannstrom I.O."/>
            <person name="Guillou S."/>
            <person name="Cros-Aarteil S."/>
            <person name="Calhoun S."/>
            <person name="Haridas S."/>
            <person name="Kuo A."/>
            <person name="Mondo S."/>
            <person name="Pangilinan J."/>
            <person name="Riley R."/>
            <person name="Labutti K."/>
            <person name="Andreopoulos B."/>
            <person name="Lipzen A."/>
            <person name="Chen C."/>
            <person name="Yanf M."/>
            <person name="Daum C."/>
            <person name="Ng V."/>
            <person name="Clum A."/>
            <person name="Ohm R."/>
            <person name="Martin F."/>
            <person name="Silar P."/>
            <person name="Natvig D."/>
            <person name="Lalanne C."/>
            <person name="Gautier V."/>
            <person name="Ament-Velasquez S.L."/>
            <person name="Kruys A."/>
            <person name="Hutchinson M.I."/>
            <person name="Powell A.J."/>
            <person name="Barry K."/>
            <person name="Miller A.N."/>
            <person name="Grigoriev I.V."/>
            <person name="Debuchy R."/>
            <person name="Gladieux P."/>
            <person name="Thoren M.H."/>
            <person name="Johannesson H."/>
        </authorList>
    </citation>
    <scope>NUCLEOTIDE SEQUENCE</scope>
    <source>
        <strain evidence="9">CBS 532.94</strain>
    </source>
</reference>
<evidence type="ECO:0000313" key="9">
    <source>
        <dbReference type="EMBL" id="KAK4242887.1"/>
    </source>
</evidence>
<dbReference type="PANTHER" id="PTHR23502:SF12">
    <property type="entry name" value="MULTIDRUG TRANSPORTER, PUTATIVE (AFU_ORTHOLOGUE AFUA_1G06440)-RELATED"/>
    <property type="match status" value="1"/>
</dbReference>
<accession>A0AAN7CKU0</accession>
<feature type="compositionally biased region" description="Acidic residues" evidence="6">
    <location>
        <begin position="81"/>
        <end position="92"/>
    </location>
</feature>
<comment type="caution">
    <text evidence="9">The sequence shown here is derived from an EMBL/GenBank/DDBJ whole genome shotgun (WGS) entry which is preliminary data.</text>
</comment>
<feature type="region of interest" description="Disordered" evidence="6">
    <location>
        <begin position="78"/>
        <end position="102"/>
    </location>
</feature>
<evidence type="ECO:0000259" key="8">
    <source>
        <dbReference type="PROSITE" id="PS50850"/>
    </source>
</evidence>
<evidence type="ECO:0000256" key="5">
    <source>
        <dbReference type="SAM" id="Coils"/>
    </source>
</evidence>
<feature type="transmembrane region" description="Helical" evidence="7">
    <location>
        <begin position="208"/>
        <end position="227"/>
    </location>
</feature>
<dbReference type="SUPFAM" id="SSF103473">
    <property type="entry name" value="MFS general substrate transporter"/>
    <property type="match status" value="1"/>
</dbReference>
<evidence type="ECO:0000313" key="10">
    <source>
        <dbReference type="Proteomes" id="UP001303760"/>
    </source>
</evidence>
<feature type="transmembrane region" description="Helical" evidence="7">
    <location>
        <begin position="545"/>
        <end position="565"/>
    </location>
</feature>
<sequence length="624" mass="68136">MAGDMPDLEKQEQPVHPVHNNNKEARYDVSSSTLENNLTNKEEDCSSHSRSSSTDTDLLSPLERALSRPISAAEIEAAPLPDDDDPDSEDGQDVPTNNLNLARTRTSLASVASRLPEFEVTFEPDDPENPKNWPLWYRGYTILTVSYATWVVVLYSTSYTAAIPGVMAEFGVSSRPVATLGLTTYLLGLAAGSVVVAPMSELYGRRVVYLVCLGCFVVLIVPVALARSLAGTIVVRFVGAVFGAAMISNSPGTVVDIADHEYLALCMSFFSIAPLNGPVTGPLIGGFVYENLGWRWENWLAMILAGVAVLMLAMVKETYAPALLKKKAARMRKDTGDDRWWCRHDQRISTLDLLKTNLSRPFVLAATEPILWFFNIWISVIYGILYLCFVAYPIVFTQHRGWSVGMSGLAFLGIGVGTLIAIAMEPVWRRLINSSPKKDPETGRAAPEATALVMCIGAVLTPIGQLVFSWTCLPASIHAAIPIAFGIPFSMGNTLSFIYGSNYLAGAYGIYAASALAGNAVMRSVFGAALPLAGPAMYEAMTPQWAGTLLGLLEVLLIPIPFAFYRYGDRIRDKSRVIRQMREEKAKSERRQARFLARKERAQKGEIGISTVVEGKGTLQGQEE</sequence>
<dbReference type="GO" id="GO:0005886">
    <property type="term" value="C:plasma membrane"/>
    <property type="evidence" value="ECO:0007669"/>
    <property type="project" value="TreeGrafter"/>
</dbReference>
<dbReference type="InterPro" id="IPR036259">
    <property type="entry name" value="MFS_trans_sf"/>
</dbReference>
<dbReference type="PROSITE" id="PS50850">
    <property type="entry name" value="MFS"/>
    <property type="match status" value="1"/>
</dbReference>
<feature type="compositionally biased region" description="Polar residues" evidence="6">
    <location>
        <begin position="29"/>
        <end position="39"/>
    </location>
</feature>
<evidence type="ECO:0000256" key="6">
    <source>
        <dbReference type="SAM" id="MobiDB-lite"/>
    </source>
</evidence>
<feature type="coiled-coil region" evidence="5">
    <location>
        <begin position="571"/>
        <end position="598"/>
    </location>
</feature>
<feature type="transmembrane region" description="Helical" evidence="7">
    <location>
        <begin position="370"/>
        <end position="395"/>
    </location>
</feature>
<gene>
    <name evidence="9" type="ORF">C8A03DRAFT_39833</name>
</gene>
<evidence type="ECO:0000256" key="7">
    <source>
        <dbReference type="SAM" id="Phobius"/>
    </source>
</evidence>
<feature type="transmembrane region" description="Helical" evidence="7">
    <location>
        <begin position="262"/>
        <end position="279"/>
    </location>
</feature>